<comment type="caution">
    <text evidence="2">The sequence shown here is derived from an EMBL/GenBank/DDBJ whole genome shotgun (WGS) entry which is preliminary data.</text>
</comment>
<organism evidence="2 3">
    <name type="scientific">Tanacetum coccineum</name>
    <dbReference type="NCBI Taxonomy" id="301880"/>
    <lineage>
        <taxon>Eukaryota</taxon>
        <taxon>Viridiplantae</taxon>
        <taxon>Streptophyta</taxon>
        <taxon>Embryophyta</taxon>
        <taxon>Tracheophyta</taxon>
        <taxon>Spermatophyta</taxon>
        <taxon>Magnoliopsida</taxon>
        <taxon>eudicotyledons</taxon>
        <taxon>Gunneridae</taxon>
        <taxon>Pentapetalae</taxon>
        <taxon>asterids</taxon>
        <taxon>campanulids</taxon>
        <taxon>Asterales</taxon>
        <taxon>Asteraceae</taxon>
        <taxon>Asteroideae</taxon>
        <taxon>Anthemideae</taxon>
        <taxon>Anthemidinae</taxon>
        <taxon>Tanacetum</taxon>
    </lineage>
</organism>
<evidence type="ECO:0000313" key="3">
    <source>
        <dbReference type="Proteomes" id="UP001151760"/>
    </source>
</evidence>
<keyword evidence="3" id="KW-1185">Reference proteome</keyword>
<feature type="compositionally biased region" description="Polar residues" evidence="1">
    <location>
        <begin position="393"/>
        <end position="409"/>
    </location>
</feature>
<gene>
    <name evidence="2" type="ORF">Tco_0771349</name>
</gene>
<accession>A0ABQ4ZIJ8</accession>
<name>A0ABQ4ZIJ8_9ASTR</name>
<feature type="region of interest" description="Disordered" evidence="1">
    <location>
        <begin position="310"/>
        <end position="329"/>
    </location>
</feature>
<reference evidence="2" key="1">
    <citation type="journal article" date="2022" name="Int. J. Mol. Sci.">
        <title>Draft Genome of Tanacetum Coccineum: Genomic Comparison of Closely Related Tanacetum-Family Plants.</title>
        <authorList>
            <person name="Yamashiro T."/>
            <person name="Shiraishi A."/>
            <person name="Nakayama K."/>
            <person name="Satake H."/>
        </authorList>
    </citation>
    <scope>NUCLEOTIDE SEQUENCE</scope>
</reference>
<sequence>MTSCERRITTVGRWTVEEEVLRKRATIQWTNEEQRNLRYISSATEISDIETMLKKKTFTRYEIEHLTTYRYEIDEGDKENTSKNSLVLRLKESKSGPLNKHAEERENLHAVISIPRAFQEDVASPVELARARSRGRTTMYRMSRSPYYRGPSTLSKKPTPSLISSQPAWELEGSNGSKMAGKRRSSVQDDLGYGGAMRRIRQKAERCSQGSSLSKHKSEFDSSAQRLLLSSEPEQKASKAIVENGEISMRNSGYGFVPTVSTHMASKILEHLERTIPKEKPSSSRLARTTEKSATKLTSNLALGSRDKVESSKFLLSSQNNQKTEGQHRIEENGPQRFAVPLIVLSSMNGNSTAPTTNAPSTLALPAEPPQKKPAFQMSAPEDFEVSDDDNHSTAPTVNGNAPTTNAPSTLALPAEPPQKKPAFQMSAPEDFEVSDDDNHSTTPTVKGNAPTTNAASTLALPAEPPQKKQMSAHEVFEVLDDDNHSTAPVQGNASTTNAVSTWSLRGPMFILAPIGRPRYMQGSDELTSLGEQWRKVMVPSPSSSDLETIVKACSNDDEVAEKVNKLAMAVMDSIDLMAEADPDFPNHGLVCIPQYFGVNAEPLASPNKRPFSPLALMQQRAVLGRLPVRVVLGKKSIDLDSILCPSCDNVVESVDHCLVFCEKALSVWDRIFAWWGVCPVDAFTLNDMICHRGGVGMEKEARVLWEVVVLVAAYYIWKSRNLRVFKAKNESNSKVFQDIQIKTFDWINRRSKKHKFPWEKWVVRPALCGKHQVMCDVAAPN</sequence>
<feature type="compositionally biased region" description="Polar residues" evidence="1">
    <location>
        <begin position="441"/>
        <end position="454"/>
    </location>
</feature>
<proteinExistence type="predicted"/>
<protein>
    <submittedName>
        <fullName evidence="2">Nuclear pore complex protein NUP1-like protein isoform X2</fullName>
    </submittedName>
</protein>
<evidence type="ECO:0000313" key="2">
    <source>
        <dbReference type="EMBL" id="GJS88713.1"/>
    </source>
</evidence>
<dbReference type="PANTHER" id="PTHR33416">
    <property type="entry name" value="NUCLEAR PORE COMPLEX PROTEIN NUP1"/>
    <property type="match status" value="1"/>
</dbReference>
<reference evidence="2" key="2">
    <citation type="submission" date="2022-01" db="EMBL/GenBank/DDBJ databases">
        <authorList>
            <person name="Yamashiro T."/>
            <person name="Shiraishi A."/>
            <person name="Satake H."/>
            <person name="Nakayama K."/>
        </authorList>
    </citation>
    <scope>NUCLEOTIDE SEQUENCE</scope>
</reference>
<dbReference type="EMBL" id="BQNB010011294">
    <property type="protein sequence ID" value="GJS88713.1"/>
    <property type="molecule type" value="Genomic_DNA"/>
</dbReference>
<feature type="compositionally biased region" description="Polar residues" evidence="1">
    <location>
        <begin position="152"/>
        <end position="167"/>
    </location>
</feature>
<feature type="compositionally biased region" description="Polar residues" evidence="1">
    <location>
        <begin position="349"/>
        <end position="361"/>
    </location>
</feature>
<dbReference type="PANTHER" id="PTHR33416:SF20">
    <property type="entry name" value="NUCLEAR PORE COMPLEX PROTEIN NUP1"/>
    <property type="match status" value="1"/>
</dbReference>
<evidence type="ECO:0000256" key="1">
    <source>
        <dbReference type="SAM" id="MobiDB-lite"/>
    </source>
</evidence>
<feature type="region of interest" description="Disordered" evidence="1">
    <location>
        <begin position="349"/>
        <end position="454"/>
    </location>
</feature>
<feature type="compositionally biased region" description="Polar residues" evidence="1">
    <location>
        <begin position="314"/>
        <end position="324"/>
    </location>
</feature>
<feature type="region of interest" description="Disordered" evidence="1">
    <location>
        <begin position="143"/>
        <end position="190"/>
    </location>
</feature>
<dbReference type="Proteomes" id="UP001151760">
    <property type="component" value="Unassembled WGS sequence"/>
</dbReference>